<evidence type="ECO:0000313" key="5">
    <source>
        <dbReference type="Proteomes" id="UP000198802"/>
    </source>
</evidence>
<reference evidence="5" key="1">
    <citation type="submission" date="2015-11" db="EMBL/GenBank/DDBJ databases">
        <authorList>
            <person name="Varghese N."/>
        </authorList>
    </citation>
    <scope>NUCLEOTIDE SEQUENCE [LARGE SCALE GENOMIC DNA]</scope>
    <source>
        <strain evidence="5">DSM 45899</strain>
    </source>
</reference>
<feature type="domain" description="TerD" evidence="3">
    <location>
        <begin position="25"/>
        <end position="156"/>
    </location>
</feature>
<dbReference type="InterPro" id="IPR035940">
    <property type="entry name" value="CAP_sf"/>
</dbReference>
<dbReference type="Gene3D" id="3.40.33.10">
    <property type="entry name" value="CAP"/>
    <property type="match status" value="1"/>
</dbReference>
<dbReference type="CDD" id="cd06974">
    <property type="entry name" value="TerD_like"/>
    <property type="match status" value="1"/>
</dbReference>
<dbReference type="RefSeq" id="WP_091274198.1">
    <property type="nucleotide sequence ID" value="NZ_FAOZ01000005.1"/>
</dbReference>
<feature type="domain" description="SCP" evidence="2">
    <location>
        <begin position="198"/>
        <end position="314"/>
    </location>
</feature>
<sequence length="318" mass="32891">MAELVSGANTELSGTVISMELPGPFDLSALVLGPDGRVSGDRDMVFYNQRSAPGVMLRATPGSPAIELDLSRLRPGAERVVLVASPADGVTPFGRLPSPQATVSAAGRTVATLRPPPLGTQTVLQIAEIYRRGPGWKLRALGAGYADGLAGLARDFGVDVDDSPPAPAPGRSAQVPASGRSAPVPPPAAPGDVLAEVLALTNAERARAGLAALTAEPRLAAAAARHSADMAARGFFAHDTPEGISVADRVRAAGYDYSVVAENIAAGQRTAREVVAGWMDSPGHRANILRPQVRQLGVGRVEGGEYGVYWTQVFGSPR</sequence>
<proteinExistence type="predicted"/>
<organism evidence="4 5">
    <name type="scientific">Parafrankia irregularis</name>
    <dbReference type="NCBI Taxonomy" id="795642"/>
    <lineage>
        <taxon>Bacteria</taxon>
        <taxon>Bacillati</taxon>
        <taxon>Actinomycetota</taxon>
        <taxon>Actinomycetes</taxon>
        <taxon>Frankiales</taxon>
        <taxon>Frankiaceae</taxon>
        <taxon>Parafrankia</taxon>
    </lineage>
</organism>
<dbReference type="Pfam" id="PF02342">
    <property type="entry name" value="TerD"/>
    <property type="match status" value="1"/>
</dbReference>
<evidence type="ECO:0000259" key="3">
    <source>
        <dbReference type="Pfam" id="PF02342"/>
    </source>
</evidence>
<gene>
    <name evidence="4" type="ORF">Ga0074812_105200</name>
</gene>
<dbReference type="PANTHER" id="PTHR31157:SF1">
    <property type="entry name" value="SCP DOMAIN-CONTAINING PROTEIN"/>
    <property type="match status" value="1"/>
</dbReference>
<dbReference type="InterPro" id="IPR014044">
    <property type="entry name" value="CAP_dom"/>
</dbReference>
<evidence type="ECO:0000313" key="4">
    <source>
        <dbReference type="EMBL" id="CUU55548.1"/>
    </source>
</evidence>
<protein>
    <submittedName>
        <fullName evidence="4">Uncharacterized conserved protein YkwD, contains CAP (CSP/antigen 5/PR1) domain</fullName>
    </submittedName>
</protein>
<dbReference type="Proteomes" id="UP000198802">
    <property type="component" value="Unassembled WGS sequence"/>
</dbReference>
<accession>A0A0S4QL48</accession>
<name>A0A0S4QL48_9ACTN</name>
<dbReference type="SUPFAM" id="SSF55797">
    <property type="entry name" value="PR-1-like"/>
    <property type="match status" value="1"/>
</dbReference>
<keyword evidence="5" id="KW-1185">Reference proteome</keyword>
<dbReference type="CDD" id="cd05379">
    <property type="entry name" value="CAP_bacterial"/>
    <property type="match status" value="1"/>
</dbReference>
<dbReference type="EMBL" id="FAOZ01000005">
    <property type="protein sequence ID" value="CUU55548.1"/>
    <property type="molecule type" value="Genomic_DNA"/>
</dbReference>
<feature type="region of interest" description="Disordered" evidence="1">
    <location>
        <begin position="160"/>
        <end position="188"/>
    </location>
</feature>
<dbReference type="InterPro" id="IPR003325">
    <property type="entry name" value="TerD"/>
</dbReference>
<dbReference type="Pfam" id="PF00188">
    <property type="entry name" value="CAP"/>
    <property type="match status" value="1"/>
</dbReference>
<dbReference type="Gene3D" id="2.60.60.30">
    <property type="entry name" value="sav2460 like domains"/>
    <property type="match status" value="1"/>
</dbReference>
<evidence type="ECO:0000256" key="1">
    <source>
        <dbReference type="SAM" id="MobiDB-lite"/>
    </source>
</evidence>
<evidence type="ECO:0000259" key="2">
    <source>
        <dbReference type="Pfam" id="PF00188"/>
    </source>
</evidence>
<dbReference type="AlphaFoldDB" id="A0A0S4QL48"/>
<dbReference type="PANTHER" id="PTHR31157">
    <property type="entry name" value="SCP DOMAIN-CONTAINING PROTEIN"/>
    <property type="match status" value="1"/>
</dbReference>